<dbReference type="STRING" id="1590841.A0A2R6P7K8"/>
<keyword evidence="2" id="KW-1185">Reference proteome</keyword>
<dbReference type="PANTHER" id="PTHR31170">
    <property type="entry name" value="BNAC04G53230D PROTEIN"/>
    <property type="match status" value="1"/>
</dbReference>
<reference evidence="2" key="2">
    <citation type="journal article" date="2018" name="BMC Genomics">
        <title>A manually annotated Actinidia chinensis var. chinensis (kiwifruit) genome highlights the challenges associated with draft genomes and gene prediction in plants.</title>
        <authorList>
            <person name="Pilkington S.M."/>
            <person name="Crowhurst R."/>
            <person name="Hilario E."/>
            <person name="Nardozza S."/>
            <person name="Fraser L."/>
            <person name="Peng Y."/>
            <person name="Gunaseelan K."/>
            <person name="Simpson R."/>
            <person name="Tahir J."/>
            <person name="Deroles S.C."/>
            <person name="Templeton K."/>
            <person name="Luo Z."/>
            <person name="Davy M."/>
            <person name="Cheng C."/>
            <person name="McNeilage M."/>
            <person name="Scaglione D."/>
            <person name="Liu Y."/>
            <person name="Zhang Q."/>
            <person name="Datson P."/>
            <person name="De Silva N."/>
            <person name="Gardiner S.E."/>
            <person name="Bassett H."/>
            <person name="Chagne D."/>
            <person name="McCallum J."/>
            <person name="Dzierzon H."/>
            <person name="Deng C."/>
            <person name="Wang Y.Y."/>
            <person name="Barron L."/>
            <person name="Manako K."/>
            <person name="Bowen J."/>
            <person name="Foster T.M."/>
            <person name="Erridge Z.A."/>
            <person name="Tiffin H."/>
            <person name="Waite C.N."/>
            <person name="Davies K.M."/>
            <person name="Grierson E.P."/>
            <person name="Laing W.A."/>
            <person name="Kirk R."/>
            <person name="Chen X."/>
            <person name="Wood M."/>
            <person name="Montefiori M."/>
            <person name="Brummell D.A."/>
            <person name="Schwinn K.E."/>
            <person name="Catanach A."/>
            <person name="Fullerton C."/>
            <person name="Li D."/>
            <person name="Meiyalaghan S."/>
            <person name="Nieuwenhuizen N."/>
            <person name="Read N."/>
            <person name="Prakash R."/>
            <person name="Hunter D."/>
            <person name="Zhang H."/>
            <person name="McKenzie M."/>
            <person name="Knabel M."/>
            <person name="Harris A."/>
            <person name="Allan A.C."/>
            <person name="Gleave A."/>
            <person name="Chen A."/>
            <person name="Janssen B.J."/>
            <person name="Plunkett B."/>
            <person name="Ampomah-Dwamena C."/>
            <person name="Voogd C."/>
            <person name="Leif D."/>
            <person name="Lafferty D."/>
            <person name="Souleyre E.J.F."/>
            <person name="Varkonyi-Gasic E."/>
            <person name="Gambi F."/>
            <person name="Hanley J."/>
            <person name="Yao J.L."/>
            <person name="Cheung J."/>
            <person name="David K.M."/>
            <person name="Warren B."/>
            <person name="Marsh K."/>
            <person name="Snowden K.C."/>
            <person name="Lin-Wang K."/>
            <person name="Brian L."/>
            <person name="Martinez-Sanchez M."/>
            <person name="Wang M."/>
            <person name="Ileperuma N."/>
            <person name="Macnee N."/>
            <person name="Campin R."/>
            <person name="McAtee P."/>
            <person name="Drummond R.S.M."/>
            <person name="Espley R.V."/>
            <person name="Ireland H.S."/>
            <person name="Wu R."/>
            <person name="Atkinson R.G."/>
            <person name="Karunairetnam S."/>
            <person name="Bulley S."/>
            <person name="Chunkath S."/>
            <person name="Hanley Z."/>
            <person name="Storey R."/>
            <person name="Thrimawithana A.H."/>
            <person name="Thomson S."/>
            <person name="David C."/>
            <person name="Testolin R."/>
            <person name="Huang H."/>
            <person name="Hellens R.P."/>
            <person name="Schaffer R.J."/>
        </authorList>
    </citation>
    <scope>NUCLEOTIDE SEQUENCE [LARGE SCALE GENOMIC DNA]</scope>
    <source>
        <strain evidence="2">cv. Red5</strain>
    </source>
</reference>
<dbReference type="PANTHER" id="PTHR31170:SF18">
    <property type="entry name" value="(WILD MALAYSIAN BANANA) HYPOTHETICAL PROTEIN"/>
    <property type="match status" value="1"/>
</dbReference>
<dbReference type="EMBL" id="NKQK01000028">
    <property type="protein sequence ID" value="PSR86631.1"/>
    <property type="molecule type" value="Genomic_DNA"/>
</dbReference>
<dbReference type="InParanoid" id="A0A2R6P7K8"/>
<proteinExistence type="predicted"/>
<organism evidence="1 2">
    <name type="scientific">Actinidia chinensis var. chinensis</name>
    <name type="common">Chinese soft-hair kiwi</name>
    <dbReference type="NCBI Taxonomy" id="1590841"/>
    <lineage>
        <taxon>Eukaryota</taxon>
        <taxon>Viridiplantae</taxon>
        <taxon>Streptophyta</taxon>
        <taxon>Embryophyta</taxon>
        <taxon>Tracheophyta</taxon>
        <taxon>Spermatophyta</taxon>
        <taxon>Magnoliopsida</taxon>
        <taxon>eudicotyledons</taxon>
        <taxon>Gunneridae</taxon>
        <taxon>Pentapetalae</taxon>
        <taxon>asterids</taxon>
        <taxon>Ericales</taxon>
        <taxon>Actinidiaceae</taxon>
        <taxon>Actinidia</taxon>
    </lineage>
</organism>
<sequence>MAEECLIELKSMEDETSTMVEHQKMAEEWLIELKAMEDETSTMVERQWKKRSIYKVPPHMTNLNKNAYRPQVVSFGPYHHGEEHLMPMEEHKKRALFHFLKRTKKPFQMIVDNLTKVVQDLKDSYDLLGDVWQSNTDGFLKLMVLDGCFMLEVLCYYNDFGHSGNYAHNDPIFSTHGILHVMRYIRRDMLLLENQLPIRVLIELAAAVTGEDTEKRHAQTFVNGLILWFTDSIWSDTGECLHLLDTFRKGMLCSSPKGQREDIMYVYYDGKITVSVMELQEAGICFEAIGTGLTIGRIDEISFKDKVLRLPILIVDDTTESMFLNLIAFERLHVGSGNEVTSYVYFMKVIINSVEDVILLQSQGVIHNALENNEAVVQLFNLLAKDIVFNPHSSMGSALNEINVYRRKRWVKCRAKFARAYHLSTKWSPWGSWTLIFDIVLSMVQTVYTIYPYHHPNK</sequence>
<comment type="caution">
    <text evidence="1">The sequence shown here is derived from an EMBL/GenBank/DDBJ whole genome shotgun (WGS) entry which is preliminary data.</text>
</comment>
<gene>
    <name evidence="1" type="ORF">CEY00_Acc32255</name>
</gene>
<accession>A0A2R6P7K8</accession>
<reference evidence="1 2" key="1">
    <citation type="submission" date="2017-07" db="EMBL/GenBank/DDBJ databases">
        <title>An improved, manually edited Actinidia chinensis var. chinensis (kiwifruit) genome highlights the challenges associated with draft genomes and gene prediction in plants.</title>
        <authorList>
            <person name="Pilkington S."/>
            <person name="Crowhurst R."/>
            <person name="Hilario E."/>
            <person name="Nardozza S."/>
            <person name="Fraser L."/>
            <person name="Peng Y."/>
            <person name="Gunaseelan K."/>
            <person name="Simpson R."/>
            <person name="Tahir J."/>
            <person name="Deroles S."/>
            <person name="Templeton K."/>
            <person name="Luo Z."/>
            <person name="Davy M."/>
            <person name="Cheng C."/>
            <person name="Mcneilage M."/>
            <person name="Scaglione D."/>
            <person name="Liu Y."/>
            <person name="Zhang Q."/>
            <person name="Datson P."/>
            <person name="De Silva N."/>
            <person name="Gardiner S."/>
            <person name="Bassett H."/>
            <person name="Chagne D."/>
            <person name="Mccallum J."/>
            <person name="Dzierzon H."/>
            <person name="Deng C."/>
            <person name="Wang Y.-Y."/>
            <person name="Barron N."/>
            <person name="Manako K."/>
            <person name="Bowen J."/>
            <person name="Foster T."/>
            <person name="Erridge Z."/>
            <person name="Tiffin H."/>
            <person name="Waite C."/>
            <person name="Davies K."/>
            <person name="Grierson E."/>
            <person name="Laing W."/>
            <person name="Kirk R."/>
            <person name="Chen X."/>
            <person name="Wood M."/>
            <person name="Montefiori M."/>
            <person name="Brummell D."/>
            <person name="Schwinn K."/>
            <person name="Catanach A."/>
            <person name="Fullerton C."/>
            <person name="Li D."/>
            <person name="Meiyalaghan S."/>
            <person name="Nieuwenhuizen N."/>
            <person name="Read N."/>
            <person name="Prakash R."/>
            <person name="Hunter D."/>
            <person name="Zhang H."/>
            <person name="Mckenzie M."/>
            <person name="Knabel M."/>
            <person name="Harris A."/>
            <person name="Allan A."/>
            <person name="Chen A."/>
            <person name="Janssen B."/>
            <person name="Plunkett B."/>
            <person name="Dwamena C."/>
            <person name="Voogd C."/>
            <person name="Leif D."/>
            <person name="Lafferty D."/>
            <person name="Souleyre E."/>
            <person name="Varkonyi-Gasic E."/>
            <person name="Gambi F."/>
            <person name="Hanley J."/>
            <person name="Yao J.-L."/>
            <person name="Cheung J."/>
            <person name="David K."/>
            <person name="Warren B."/>
            <person name="Marsh K."/>
            <person name="Snowden K."/>
            <person name="Lin-Wang K."/>
            <person name="Brian L."/>
            <person name="Martinez-Sanchez M."/>
            <person name="Wang M."/>
            <person name="Ileperuma N."/>
            <person name="Macnee N."/>
            <person name="Campin R."/>
            <person name="Mcatee P."/>
            <person name="Drummond R."/>
            <person name="Espley R."/>
            <person name="Ireland H."/>
            <person name="Wu R."/>
            <person name="Atkinson R."/>
            <person name="Karunairetnam S."/>
            <person name="Bulley S."/>
            <person name="Chunkath S."/>
            <person name="Hanley Z."/>
            <person name="Storey R."/>
            <person name="Thrimawithana A."/>
            <person name="Thomson S."/>
            <person name="David C."/>
            <person name="Testolin R."/>
        </authorList>
    </citation>
    <scope>NUCLEOTIDE SEQUENCE [LARGE SCALE GENOMIC DNA]</scope>
    <source>
        <strain evidence="2">cv. Red5</strain>
        <tissue evidence="1">Young leaf</tissue>
    </source>
</reference>
<dbReference type="Pfam" id="PF03140">
    <property type="entry name" value="DUF247"/>
    <property type="match status" value="1"/>
</dbReference>
<dbReference type="InterPro" id="IPR004158">
    <property type="entry name" value="DUF247_pln"/>
</dbReference>
<name>A0A2R6P7K8_ACTCC</name>
<dbReference type="Proteomes" id="UP000241394">
    <property type="component" value="Chromosome LG28"/>
</dbReference>
<protein>
    <submittedName>
        <fullName evidence="1">UPF0481 protein</fullName>
    </submittedName>
</protein>
<dbReference type="Gramene" id="PSR86631">
    <property type="protein sequence ID" value="PSR86631"/>
    <property type="gene ID" value="CEY00_Acc32255"/>
</dbReference>
<evidence type="ECO:0000313" key="2">
    <source>
        <dbReference type="Proteomes" id="UP000241394"/>
    </source>
</evidence>
<dbReference type="AlphaFoldDB" id="A0A2R6P7K8"/>
<dbReference type="OMA" id="YKFLNLM"/>
<evidence type="ECO:0000313" key="1">
    <source>
        <dbReference type="EMBL" id="PSR86631.1"/>
    </source>
</evidence>
<dbReference type="OrthoDB" id="10272692at2759"/>